<evidence type="ECO:0000313" key="1">
    <source>
        <dbReference type="EMBL" id="DAF53537.1"/>
    </source>
</evidence>
<dbReference type="CDD" id="cd00229">
    <property type="entry name" value="SGNH_hydrolase"/>
    <property type="match status" value="1"/>
</dbReference>
<protein>
    <submittedName>
        <fullName evidence="1">Lipase</fullName>
    </submittedName>
</protein>
<sequence>MTTIYDKTDNYGLNLYGDSDPADLRDGYNGSMRTIDSTLETHLNRIEGVESRETHDEEVVKALVGNNTVDNATASKAKWDKAGTDATAAAAAAATAAGKADNNSAILAALGADTTAHATDAKARWDKAGVDATTAIGKADANKTILTALGADTTAHATANRTKWDKNTTDIATLSTSVGSNSAQIAQILEKLGQAQYEDGYLVTFGDSYADSTQKEHTWSYQLSTMFPELQWKNYAKSGAGFNVSGIPTFAQQVANCVADTSVDKAKVKVAVCAGGRNDILDYSTGLTKARDVVVAMKTAFPNAIIVIAPMLFDHATLDEGGMRKYYALLGGAITAATGNRRVVVADSAYVWCKGEDSWFPSGDIHPNETGAKAIAKYLYTACRDSYRGRHAYAVSMLGSMPVEFTLQNGVITVDGQGDIPSIGEGKGGIMAKWAYPRHNIWPWIVTGGSTNTPRLGFIQTDGVWGVYNPTVSDQGHASFMASYAA</sequence>
<proteinExistence type="predicted"/>
<dbReference type="EMBL" id="BK032656">
    <property type="protein sequence ID" value="DAF53537.1"/>
    <property type="molecule type" value="Genomic_DNA"/>
</dbReference>
<dbReference type="SUPFAM" id="SSF52266">
    <property type="entry name" value="SGNH hydrolase"/>
    <property type="match status" value="1"/>
</dbReference>
<dbReference type="Gene3D" id="3.40.50.1110">
    <property type="entry name" value="SGNH hydrolase"/>
    <property type="match status" value="1"/>
</dbReference>
<organism evidence="1">
    <name type="scientific">Podoviridae sp. ctCi71</name>
    <dbReference type="NCBI Taxonomy" id="2827725"/>
    <lineage>
        <taxon>Viruses</taxon>
        <taxon>Duplodnaviria</taxon>
        <taxon>Heunggongvirae</taxon>
        <taxon>Uroviricota</taxon>
        <taxon>Caudoviricetes</taxon>
    </lineage>
</organism>
<reference evidence="1" key="1">
    <citation type="journal article" date="2021" name="Proc. Natl. Acad. Sci. U.S.A.">
        <title>A Catalog of Tens of Thousands of Viruses from Human Metagenomes Reveals Hidden Associations with Chronic Diseases.</title>
        <authorList>
            <person name="Tisza M.J."/>
            <person name="Buck C.B."/>
        </authorList>
    </citation>
    <scope>NUCLEOTIDE SEQUENCE</scope>
    <source>
        <strain evidence="1">CtCi71</strain>
    </source>
</reference>
<accession>A0A8S5SRB2</accession>
<name>A0A8S5SRB2_9CAUD</name>
<dbReference type="InterPro" id="IPR036514">
    <property type="entry name" value="SGNH_hydro_sf"/>
</dbReference>